<dbReference type="SUPFAM" id="SSF54001">
    <property type="entry name" value="Cysteine proteinases"/>
    <property type="match status" value="1"/>
</dbReference>
<dbReference type="Proteomes" id="UP001302719">
    <property type="component" value="Chromosome"/>
</dbReference>
<keyword evidence="3" id="KW-1185">Reference proteome</keyword>
<name>A0AA96G7S1_9BACT</name>
<protein>
    <submittedName>
        <fullName evidence="2">Transglutaminase family protein</fullName>
    </submittedName>
</protein>
<evidence type="ECO:0000313" key="2">
    <source>
        <dbReference type="EMBL" id="WNM56708.1"/>
    </source>
</evidence>
<dbReference type="InterPro" id="IPR002931">
    <property type="entry name" value="Transglutaminase-like"/>
</dbReference>
<gene>
    <name evidence="2" type="ORF">PP769_12040</name>
</gene>
<dbReference type="Pfam" id="PF01841">
    <property type="entry name" value="Transglut_core"/>
    <property type="match status" value="1"/>
</dbReference>
<dbReference type="Pfam" id="PF09899">
    <property type="entry name" value="DUF2126"/>
    <property type="match status" value="1"/>
</dbReference>
<dbReference type="PANTHER" id="PTHR33490">
    <property type="entry name" value="BLR5614 PROTEIN-RELATED"/>
    <property type="match status" value="1"/>
</dbReference>
<dbReference type="InterPro" id="IPR038765">
    <property type="entry name" value="Papain-like_cys_pep_sf"/>
</dbReference>
<dbReference type="Gene3D" id="3.10.620.30">
    <property type="match status" value="1"/>
</dbReference>
<dbReference type="Pfam" id="PF08379">
    <property type="entry name" value="Bact_transglu_N"/>
    <property type="match status" value="1"/>
</dbReference>
<reference evidence="2 3" key="1">
    <citation type="submission" date="2023-01" db="EMBL/GenBank/DDBJ databases">
        <title>Cultivation and genomic characterization of new, ubiquitous marine nitrite-oxidizing bacteria from the Nitrospirales.</title>
        <authorList>
            <person name="Mueller A.J."/>
            <person name="Daebeler A."/>
            <person name="Herbold C.W."/>
            <person name="Kirkegaard R.H."/>
            <person name="Daims H."/>
        </authorList>
    </citation>
    <scope>NUCLEOTIDE SEQUENCE [LARGE SCALE GENOMIC DNA]</scope>
    <source>
        <strain evidence="2 3">VA</strain>
    </source>
</reference>
<accession>A0AA96G7S1</accession>
<evidence type="ECO:0000313" key="3">
    <source>
        <dbReference type="Proteomes" id="UP001302719"/>
    </source>
</evidence>
<sequence length="1110" mass="125194">MALHVALNHQTHYHYDRRVQMGPHVIRLRPAPHSRTPILSYALKIEPNGYFLNWQQDPHGNYLARIIYPEKVQEFHVEVDLVADMIVYNPFDFFLEPDAETLPFNYDPLVKEDLLPYLAMESPGPRLQEWLRQFTAPHDDPTVPFLMGLNQQLKSQIDYVVRMEPGVQTPDETLELGRGSCRDTGWLLVQILRHLGIASRFVSGYLIQLVADVKSLDGPSGTDRDFTDLHAWVEAYLPGAGWVGLDATSGLLAGEGHIPLACTPHPLTAAPISGAMEICETTFSHEMSVTRIVETPRVTKPYTEEQWQAIDQFGQRLDQELAANDVRLTIGGEPTFISIDHPDAPEWNTEAVGDTKRPLAANLIKRLRERFAPGGLLHFGQGKWYPGEPLPRWAFSLYWRQDGKPIWQEDQFFAEENHVSNISADDANHFIQGIAKRVEVGTKTIQPVYEDPWHFIGQERKLPENLEPATNNLDDPMARARLAKVYERGLGKPAGYVLPLQRWNAKDGPRRWVTAAWTTRSQHLFLVPGDSPIGFRLPLPSLPVIDPKDYPYIIPTDPFDIRGPLPDPIRESSLQERRLQKLRGEGEHHDPAQMIMGQQSGIGAGGVVRASLTVEPRNGQLCVFMPPLESAEDYLDLVAVIKDTAAELNQPIHLEGYTPPYDPRINVLKITPDPGVLEVNIHPAKNWADMVAITTAIYEEARLCRLGTEKFMLDGRHTGTGGGNHVVMGGNTPADSPFLRRPDLLRSMIAYWQRHPSLSYVFSGLFIGPTSQAPRIDEARHDSLYELELGFAQVPAPDVGAPPPPWLVDRIFRNLLIDVTGNTHRTEICIDKLYSPDGPTGRLGLVEFRAFEMPPHERMSLAQQVLLLALVARFWKTPDQGNLVRWGTQLHDRFMLPHFLAQDLHEVIQEMNRAGYELQDDWFAPHLEFRFPHFGSINYGSLVMEVRQALEPWHVMGEQGAPGGTVRYVDSSVERLQIKLSGLTENRYIIACNGKRVPMIPTGRQGEAVGGVRYRAWQPPNCLHPKIGIDAPLTFDIYDQWAGRAVAGCTYHVAHPGGRNFEHFPVNAYEAESRRLARFHSFGHTAGPYTEPRDTSRPEFPCTLDLRWPG</sequence>
<dbReference type="AlphaFoldDB" id="A0AA96G7S1"/>
<feature type="domain" description="Transglutaminase-like" evidence="1">
    <location>
        <begin position="173"/>
        <end position="249"/>
    </location>
</feature>
<dbReference type="KEGG" id="nall:PP769_12040"/>
<dbReference type="InterPro" id="IPR018667">
    <property type="entry name" value="DUF2126"/>
</dbReference>
<dbReference type="InterPro" id="IPR013589">
    <property type="entry name" value="Bac_transglu_N"/>
</dbReference>
<dbReference type="EMBL" id="CP116967">
    <property type="protein sequence ID" value="WNM56708.1"/>
    <property type="molecule type" value="Genomic_DNA"/>
</dbReference>
<dbReference type="SMART" id="SM00460">
    <property type="entry name" value="TGc"/>
    <property type="match status" value="1"/>
</dbReference>
<dbReference type="RefSeq" id="WP_312640387.1">
    <property type="nucleotide sequence ID" value="NZ_CP116967.1"/>
</dbReference>
<organism evidence="2 3">
    <name type="scientific">Candidatus Nitrospira allomarina</name>
    <dbReference type="NCBI Taxonomy" id="3020900"/>
    <lineage>
        <taxon>Bacteria</taxon>
        <taxon>Pseudomonadati</taxon>
        <taxon>Nitrospirota</taxon>
        <taxon>Nitrospiria</taxon>
        <taxon>Nitrospirales</taxon>
        <taxon>Nitrospiraceae</taxon>
        <taxon>Nitrospira</taxon>
    </lineage>
</organism>
<evidence type="ECO:0000259" key="1">
    <source>
        <dbReference type="SMART" id="SM00460"/>
    </source>
</evidence>
<proteinExistence type="predicted"/>
<dbReference type="PANTHER" id="PTHR33490:SF1">
    <property type="entry name" value="SLL1233 PROTEIN"/>
    <property type="match status" value="1"/>
</dbReference>